<evidence type="ECO:0000256" key="12">
    <source>
        <dbReference type="ARBA" id="ARBA00037847"/>
    </source>
</evidence>
<evidence type="ECO:0000256" key="6">
    <source>
        <dbReference type="ARBA" id="ARBA00022989"/>
    </source>
</evidence>
<evidence type="ECO:0000256" key="11">
    <source>
        <dbReference type="ARBA" id="ARBA00025614"/>
    </source>
</evidence>
<feature type="coiled-coil region" evidence="15">
    <location>
        <begin position="70"/>
        <end position="148"/>
    </location>
</feature>
<dbReference type="GO" id="GO:0046933">
    <property type="term" value="F:proton-transporting ATP synthase activity, rotational mechanism"/>
    <property type="evidence" value="ECO:0007669"/>
    <property type="project" value="UniProtKB-UniRule"/>
</dbReference>
<protein>
    <recommendedName>
        <fullName evidence="13">ATP synthase subunit b</fullName>
    </recommendedName>
    <alternativeName>
        <fullName evidence="13">ATP synthase F(0) sector subunit b</fullName>
    </alternativeName>
    <alternativeName>
        <fullName evidence="13">ATPase subunit I</fullName>
    </alternativeName>
    <alternativeName>
        <fullName evidence="13">F-type ATPase subunit b</fullName>
        <shortName evidence="13">F-ATPase subunit b</shortName>
    </alternativeName>
</protein>
<comment type="function">
    <text evidence="10 13">F(1)F(0) ATP synthase produces ATP from ADP in the presence of a proton or sodium gradient. F-type ATPases consist of two structural domains, F(1) containing the extramembraneous catalytic core and F(0) containing the membrane proton channel, linked together by a central stalk and a peripheral stalk. During catalysis, ATP synthesis in the catalytic domain of F(1) is coupled via a rotary mechanism of the central stalk subunits to proton translocation.</text>
</comment>
<keyword evidence="2 13" id="KW-0813">Transport</keyword>
<dbReference type="PANTHER" id="PTHR33445:SF1">
    <property type="entry name" value="ATP SYNTHASE SUBUNIT B"/>
    <property type="match status" value="1"/>
</dbReference>
<comment type="caution">
    <text evidence="17">The sequence shown here is derived from an EMBL/GenBank/DDBJ whole genome shotgun (WGS) entry which is preliminary data.</text>
</comment>
<keyword evidence="15" id="KW-0175">Coiled coil</keyword>
<evidence type="ECO:0000313" key="17">
    <source>
        <dbReference type="EMBL" id="PQV56955.1"/>
    </source>
</evidence>
<dbReference type="GO" id="GO:0045259">
    <property type="term" value="C:proton-transporting ATP synthase complex"/>
    <property type="evidence" value="ECO:0007669"/>
    <property type="project" value="UniProtKB-KW"/>
</dbReference>
<evidence type="ECO:0000256" key="2">
    <source>
        <dbReference type="ARBA" id="ARBA00022448"/>
    </source>
</evidence>
<dbReference type="PANTHER" id="PTHR33445">
    <property type="entry name" value="ATP SYNTHASE SUBUNIT B', CHLOROPLASTIC"/>
    <property type="match status" value="1"/>
</dbReference>
<dbReference type="Pfam" id="PF00430">
    <property type="entry name" value="ATP-synt_B"/>
    <property type="match status" value="1"/>
</dbReference>
<evidence type="ECO:0000256" key="7">
    <source>
        <dbReference type="ARBA" id="ARBA00023065"/>
    </source>
</evidence>
<dbReference type="HAMAP" id="MF_01398">
    <property type="entry name" value="ATP_synth_b_bprime"/>
    <property type="match status" value="1"/>
</dbReference>
<evidence type="ECO:0000256" key="15">
    <source>
        <dbReference type="SAM" id="Coils"/>
    </source>
</evidence>
<evidence type="ECO:0000256" key="9">
    <source>
        <dbReference type="ARBA" id="ARBA00023310"/>
    </source>
</evidence>
<dbReference type="AlphaFoldDB" id="A0A2S8S812"/>
<evidence type="ECO:0000256" key="8">
    <source>
        <dbReference type="ARBA" id="ARBA00023136"/>
    </source>
</evidence>
<gene>
    <name evidence="13" type="primary">atpF</name>
    <name evidence="17" type="ORF">LX70_01809</name>
</gene>
<dbReference type="Proteomes" id="UP000238338">
    <property type="component" value="Unassembled WGS sequence"/>
</dbReference>
<dbReference type="CDD" id="cd06503">
    <property type="entry name" value="ATP-synt_Fo_b"/>
    <property type="match status" value="1"/>
</dbReference>
<keyword evidence="18" id="KW-1185">Reference proteome</keyword>
<comment type="subcellular location">
    <subcellularLocation>
        <location evidence="13">Cell membrane</location>
        <topology evidence="13">Single-pass membrane protein</topology>
    </subcellularLocation>
    <subcellularLocation>
        <location evidence="12">Endomembrane system</location>
        <topology evidence="12">Single-pass membrane protein</topology>
    </subcellularLocation>
</comment>
<keyword evidence="4 13" id="KW-0812">Transmembrane</keyword>
<proteinExistence type="inferred from homology"/>
<evidence type="ECO:0000256" key="16">
    <source>
        <dbReference type="SAM" id="SignalP"/>
    </source>
</evidence>
<dbReference type="InterPro" id="IPR050059">
    <property type="entry name" value="ATP_synthase_B_chain"/>
</dbReference>
<evidence type="ECO:0000256" key="10">
    <source>
        <dbReference type="ARBA" id="ARBA00025198"/>
    </source>
</evidence>
<feature type="chain" id="PRO_5015640199" description="ATP synthase subunit b" evidence="16">
    <location>
        <begin position="20"/>
        <end position="187"/>
    </location>
</feature>
<organism evidence="17 18">
    <name type="scientific">Albidovulum denitrificans</name>
    <dbReference type="NCBI Taxonomy" id="404881"/>
    <lineage>
        <taxon>Bacteria</taxon>
        <taxon>Pseudomonadati</taxon>
        <taxon>Pseudomonadota</taxon>
        <taxon>Alphaproteobacteria</taxon>
        <taxon>Rhodobacterales</taxon>
        <taxon>Paracoccaceae</taxon>
        <taxon>Albidovulum</taxon>
    </lineage>
</organism>
<keyword evidence="6 13" id="KW-1133">Transmembrane helix</keyword>
<keyword evidence="16" id="KW-0732">Signal</keyword>
<keyword evidence="7 13" id="KW-0406">Ion transport</keyword>
<evidence type="ECO:0000256" key="4">
    <source>
        <dbReference type="ARBA" id="ARBA00022692"/>
    </source>
</evidence>
<comment type="function">
    <text evidence="11">Component of the F(0) channel, it forms part of the peripheral stalk, linking F(1) to F(0). The b'-subunit is a diverged and duplicated form of b found in plants and photosynthetic bacteria.</text>
</comment>
<feature type="transmembrane region" description="Helical" evidence="13">
    <location>
        <begin position="35"/>
        <end position="57"/>
    </location>
</feature>
<evidence type="ECO:0000256" key="3">
    <source>
        <dbReference type="ARBA" id="ARBA00022547"/>
    </source>
</evidence>
<evidence type="ECO:0000256" key="1">
    <source>
        <dbReference type="ARBA" id="ARBA00005513"/>
    </source>
</evidence>
<dbReference type="InterPro" id="IPR002146">
    <property type="entry name" value="ATP_synth_b/b'su_bac/chlpt"/>
</dbReference>
<keyword evidence="5 13" id="KW-0375">Hydrogen ion transport</keyword>
<dbReference type="RefSeq" id="WP_105514291.1">
    <property type="nucleotide sequence ID" value="NZ_PVEP01000003.1"/>
</dbReference>
<dbReference type="EMBL" id="PVEP01000003">
    <property type="protein sequence ID" value="PQV56955.1"/>
    <property type="molecule type" value="Genomic_DNA"/>
</dbReference>
<keyword evidence="9 13" id="KW-0066">ATP synthesis</keyword>
<reference evidence="17 18" key="1">
    <citation type="submission" date="2018-02" db="EMBL/GenBank/DDBJ databases">
        <title>Genomic Encyclopedia of Archaeal and Bacterial Type Strains, Phase II (KMG-II): from individual species to whole genera.</title>
        <authorList>
            <person name="Goeker M."/>
        </authorList>
    </citation>
    <scope>NUCLEOTIDE SEQUENCE [LARGE SCALE GENOMIC DNA]</scope>
    <source>
        <strain evidence="17 18">DSM 18921</strain>
    </source>
</reference>
<evidence type="ECO:0000256" key="5">
    <source>
        <dbReference type="ARBA" id="ARBA00022781"/>
    </source>
</evidence>
<evidence type="ECO:0000313" key="18">
    <source>
        <dbReference type="Proteomes" id="UP000238338"/>
    </source>
</evidence>
<accession>A0A2S8S812</accession>
<evidence type="ECO:0000256" key="14">
    <source>
        <dbReference type="RuleBase" id="RU003848"/>
    </source>
</evidence>
<name>A0A2S8S812_9RHOB</name>
<dbReference type="OrthoDB" id="8479836at2"/>
<feature type="signal peptide" evidence="16">
    <location>
        <begin position="1"/>
        <end position="19"/>
    </location>
</feature>
<sequence>MNRILTATAALMLATPAFAAGGEAFFSLRSTEFVVTVAFLLFIGVLIYFKVPGLIGAQLDKRAAGIKKDLDDARALHDEARSILSSYERKQKEVQEQAAKIVETAKREAMAAADQAKADLKASITRRLAAAEDQIASAEAAAVREVRDRAVNIAVAAAGELIAEKMSKADKNGLIDAAIGEVETKLH</sequence>
<keyword evidence="8 13" id="KW-0472">Membrane</keyword>
<comment type="similarity">
    <text evidence="1 13 14">Belongs to the ATPase B chain family.</text>
</comment>
<dbReference type="NCBIfam" id="NF009989">
    <property type="entry name" value="PRK13455.1"/>
    <property type="match status" value="1"/>
</dbReference>
<dbReference type="GO" id="GO:0012505">
    <property type="term" value="C:endomembrane system"/>
    <property type="evidence" value="ECO:0007669"/>
    <property type="project" value="UniProtKB-SubCell"/>
</dbReference>
<dbReference type="GO" id="GO:0046961">
    <property type="term" value="F:proton-transporting ATPase activity, rotational mechanism"/>
    <property type="evidence" value="ECO:0007669"/>
    <property type="project" value="TreeGrafter"/>
</dbReference>
<dbReference type="GO" id="GO:0005886">
    <property type="term" value="C:plasma membrane"/>
    <property type="evidence" value="ECO:0007669"/>
    <property type="project" value="UniProtKB-SubCell"/>
</dbReference>
<evidence type="ECO:0000256" key="13">
    <source>
        <dbReference type="HAMAP-Rule" id="MF_01398"/>
    </source>
</evidence>
<comment type="subunit">
    <text evidence="13">F-type ATPases have 2 components, F(1) - the catalytic core - and F(0) - the membrane proton channel. F(1) has five subunits: alpha(3), beta(3), gamma(1), delta(1), epsilon(1). F(0) has three main subunits: a(1), b(2) and c(10-14). The alpha and beta chains form an alternating ring which encloses part of the gamma chain. F(1) is attached to F(0) by a central stalk formed by the gamma and epsilon chains, while a peripheral stalk is formed by the delta and b chains.</text>
</comment>
<keyword evidence="13" id="KW-1003">Cell membrane</keyword>
<keyword evidence="3 13" id="KW-0138">CF(0)</keyword>